<keyword evidence="7 9" id="KW-0862">Zinc</keyword>
<protein>
    <recommendedName>
        <fullName evidence="4 9">Dihydroorotase</fullName>
        <shortName evidence="9">DHOase</shortName>
        <ecNumber evidence="4 9">3.5.2.3</ecNumber>
    </recommendedName>
</protein>
<dbReference type="SUPFAM" id="SSF51556">
    <property type="entry name" value="Metallo-dependent hydrolases"/>
    <property type="match status" value="1"/>
</dbReference>
<evidence type="ECO:0000256" key="9">
    <source>
        <dbReference type="HAMAP-Rule" id="MF_00219"/>
    </source>
</evidence>
<keyword evidence="6 9" id="KW-0378">Hydrolase</keyword>
<dbReference type="EC" id="3.5.2.3" evidence="4 9"/>
<dbReference type="InterPro" id="IPR002195">
    <property type="entry name" value="Dihydroorotase_CS"/>
</dbReference>
<sequence length="348" mass="40406">MTIKTSFKMIQPDDWHVHFRRGKILKTVVHFTSKIFYRAFVMPNVIPPITTVKNAENYRKEILDVVANKKQFIPLMVFYLTDNTDVNELVYGYKKNIFYACKLYPINSTINSEYGVSDIKKIYHVLSVMEYFGIPLLIHGELAKNCIDIFDREAEFIKQIMLPLRNRFPMLKVVLEHITTKESVEYVLRSNQYTAATITPHHLMFNRNHMLSDGIKPHFYSFPILKRKKHQEALQYALTTGCDRFFLGTDTAPHFQSDKESCCGKAGIFNAPIALSMYATVFEKLNILKYFEAFCSLNGPKFYNLPINKDNIILIKKSDTIYDSIDCYNNKIIPFLAGKKIKWSVLGN</sequence>
<comment type="catalytic activity">
    <reaction evidence="9 10">
        <text>(S)-dihydroorotate + H2O = N-carbamoyl-L-aspartate + H(+)</text>
        <dbReference type="Rhea" id="RHEA:24296"/>
        <dbReference type="ChEBI" id="CHEBI:15377"/>
        <dbReference type="ChEBI" id="CHEBI:15378"/>
        <dbReference type="ChEBI" id="CHEBI:30864"/>
        <dbReference type="ChEBI" id="CHEBI:32814"/>
        <dbReference type="EC" id="3.5.2.3"/>
    </reaction>
</comment>
<dbReference type="Gene3D" id="3.20.20.140">
    <property type="entry name" value="Metal-dependent hydrolases"/>
    <property type="match status" value="1"/>
</dbReference>
<evidence type="ECO:0000259" key="11">
    <source>
        <dbReference type="Pfam" id="PF01979"/>
    </source>
</evidence>
<feature type="binding site" evidence="9">
    <location>
        <position position="44"/>
    </location>
    <ligand>
        <name>substrate</name>
    </ligand>
</feature>
<evidence type="ECO:0000256" key="4">
    <source>
        <dbReference type="ARBA" id="ARBA00012860"/>
    </source>
</evidence>
<evidence type="ECO:0000256" key="7">
    <source>
        <dbReference type="ARBA" id="ARBA00022833"/>
    </source>
</evidence>
<feature type="binding site" description="via carbamate group" evidence="9">
    <location>
        <position position="102"/>
    </location>
    <ligand>
        <name>Zn(2+)</name>
        <dbReference type="ChEBI" id="CHEBI:29105"/>
        <label>2</label>
    </ligand>
</feature>
<feature type="binding site" evidence="9">
    <location>
        <position position="250"/>
    </location>
    <ligand>
        <name>Zn(2+)</name>
        <dbReference type="ChEBI" id="CHEBI:29105"/>
        <label>1</label>
    </ligand>
</feature>
<evidence type="ECO:0000256" key="1">
    <source>
        <dbReference type="ARBA" id="ARBA00002368"/>
    </source>
</evidence>
<dbReference type="GO" id="GO:0004151">
    <property type="term" value="F:dihydroorotase activity"/>
    <property type="evidence" value="ECO:0007669"/>
    <property type="project" value="UniProtKB-EC"/>
</dbReference>
<dbReference type="InterPro" id="IPR032466">
    <property type="entry name" value="Metal_Hydrolase"/>
</dbReference>
<accession>A0ABP1CE95</accession>
<keyword evidence="8 9" id="KW-0665">Pyrimidine biosynthesis</keyword>
<dbReference type="PROSITE" id="PS00482">
    <property type="entry name" value="DIHYDROOROTASE_1"/>
    <property type="match status" value="1"/>
</dbReference>
<dbReference type="Proteomes" id="UP001497533">
    <property type="component" value="Chromosome"/>
</dbReference>
<evidence type="ECO:0000256" key="2">
    <source>
        <dbReference type="ARBA" id="ARBA00004880"/>
    </source>
</evidence>
<dbReference type="PROSITE" id="PS00483">
    <property type="entry name" value="DIHYDROOROTASE_2"/>
    <property type="match status" value="1"/>
</dbReference>
<feature type="binding site" evidence="9">
    <location>
        <position position="16"/>
    </location>
    <ligand>
        <name>Zn(2+)</name>
        <dbReference type="ChEBI" id="CHEBI:29105"/>
        <label>1</label>
    </ligand>
</feature>
<feature type="domain" description="Amidohydrolase-related" evidence="11">
    <location>
        <begin position="14"/>
        <end position="321"/>
    </location>
</feature>
<dbReference type="NCBIfam" id="TIGR00856">
    <property type="entry name" value="pyrC_dimer"/>
    <property type="match status" value="1"/>
</dbReference>
<evidence type="ECO:0000313" key="12">
    <source>
        <dbReference type="EMBL" id="CAL1329459.1"/>
    </source>
</evidence>
<dbReference type="Pfam" id="PF01979">
    <property type="entry name" value="Amidohydro_1"/>
    <property type="match status" value="1"/>
</dbReference>
<dbReference type="PIRSF" id="PIRSF001237">
    <property type="entry name" value="DHOdimr"/>
    <property type="match status" value="1"/>
</dbReference>
<dbReference type="RefSeq" id="WP_341764919.1">
    <property type="nucleotide sequence ID" value="NZ_OZ034688.1"/>
</dbReference>
<feature type="binding site" evidence="9">
    <location>
        <position position="18"/>
    </location>
    <ligand>
        <name>Zn(2+)</name>
        <dbReference type="ChEBI" id="CHEBI:29105"/>
        <label>1</label>
    </ligand>
</feature>
<dbReference type="InterPro" id="IPR006680">
    <property type="entry name" value="Amidohydro-rel"/>
</dbReference>
<reference evidence="12" key="1">
    <citation type="submission" date="2024-04" db="EMBL/GenBank/DDBJ databases">
        <authorList>
            <person name="Manzano-Marin A."/>
            <person name="Manzano-Marin A."/>
            <person name="Alejandro Manzano Marin A."/>
        </authorList>
    </citation>
    <scope>NUCLEOTIDE SEQUENCE [LARGE SCALE GENOMIC DNA]</scope>
    <source>
        <strain evidence="12">TABTEA</strain>
    </source>
</reference>
<feature type="binding site" evidence="9">
    <location>
        <begin position="18"/>
        <end position="20"/>
    </location>
    <ligand>
        <name>substrate</name>
    </ligand>
</feature>
<name>A0ABP1CE95_9GAMM</name>
<evidence type="ECO:0000256" key="10">
    <source>
        <dbReference type="RuleBase" id="RU003440"/>
    </source>
</evidence>
<feature type="binding site" evidence="9">
    <location>
        <position position="139"/>
    </location>
    <ligand>
        <name>substrate</name>
    </ligand>
</feature>
<dbReference type="PANTHER" id="PTHR43137">
    <property type="entry name" value="DIHYDROOROTASE"/>
    <property type="match status" value="1"/>
</dbReference>
<comment type="similarity">
    <text evidence="3 9 10">Belongs to the metallo-dependent hydrolases superfamily. DHOase family. Class II DHOase subfamily.</text>
</comment>
<comment type="pathway">
    <text evidence="2 9 10">Pyrimidine metabolism; UMP biosynthesis via de novo pathway; (S)-dihydroorotate from bicarbonate: step 3/3.</text>
</comment>
<comment type="subunit">
    <text evidence="9">Homodimer.</text>
</comment>
<evidence type="ECO:0000256" key="6">
    <source>
        <dbReference type="ARBA" id="ARBA00022801"/>
    </source>
</evidence>
<organism evidence="12 13">
    <name type="scientific">Candidatus Providencia siddallii</name>
    <dbReference type="NCBI Taxonomy" id="1715285"/>
    <lineage>
        <taxon>Bacteria</taxon>
        <taxon>Pseudomonadati</taxon>
        <taxon>Pseudomonadota</taxon>
        <taxon>Gammaproteobacteria</taxon>
        <taxon>Enterobacterales</taxon>
        <taxon>Morganellaceae</taxon>
        <taxon>Providencia</taxon>
    </lineage>
</organism>
<dbReference type="EMBL" id="OZ034688">
    <property type="protein sequence ID" value="CAL1329459.1"/>
    <property type="molecule type" value="Genomic_DNA"/>
</dbReference>
<evidence type="ECO:0000313" key="13">
    <source>
        <dbReference type="Proteomes" id="UP001497533"/>
    </source>
</evidence>
<keyword evidence="13" id="KW-1185">Reference proteome</keyword>
<feature type="binding site" evidence="9">
    <location>
        <position position="177"/>
    </location>
    <ligand>
        <name>Zn(2+)</name>
        <dbReference type="ChEBI" id="CHEBI:29105"/>
        <label>2</label>
    </ligand>
</feature>
<dbReference type="InterPro" id="IPR004721">
    <property type="entry name" value="DHOdimr"/>
</dbReference>
<evidence type="ECO:0000256" key="3">
    <source>
        <dbReference type="ARBA" id="ARBA00005631"/>
    </source>
</evidence>
<feature type="binding site" evidence="9">
    <location>
        <position position="139"/>
    </location>
    <ligand>
        <name>Zn(2+)</name>
        <dbReference type="ChEBI" id="CHEBI:29105"/>
        <label>2</label>
    </ligand>
</feature>
<feature type="modified residue" description="N6-carboxylysine" evidence="9">
    <location>
        <position position="102"/>
    </location>
</feature>
<comment type="cofactor">
    <cofactor evidence="9 10">
        <name>Zn(2+)</name>
        <dbReference type="ChEBI" id="CHEBI:29105"/>
    </cofactor>
    <text evidence="9 10">Binds 2 Zn(2+) ions per subunit.</text>
</comment>
<dbReference type="PANTHER" id="PTHR43137:SF1">
    <property type="entry name" value="DIHYDROOROTASE"/>
    <property type="match status" value="1"/>
</dbReference>
<comment type="caution">
    <text evidence="9">Lacks conserved residue(s) required for the propagation of feature annotation.</text>
</comment>
<keyword evidence="5 9" id="KW-0479">Metal-binding</keyword>
<dbReference type="CDD" id="cd01294">
    <property type="entry name" value="DHOase"/>
    <property type="match status" value="1"/>
</dbReference>
<feature type="binding site" evidence="9">
    <location>
        <position position="254"/>
    </location>
    <ligand>
        <name>substrate</name>
    </ligand>
</feature>
<proteinExistence type="inferred from homology"/>
<evidence type="ECO:0000256" key="8">
    <source>
        <dbReference type="ARBA" id="ARBA00022975"/>
    </source>
</evidence>
<feature type="active site" evidence="9">
    <location>
        <position position="250"/>
    </location>
</feature>
<feature type="binding site" evidence="9">
    <location>
        <position position="266"/>
    </location>
    <ligand>
        <name>substrate</name>
    </ligand>
</feature>
<comment type="function">
    <text evidence="1 9">Catalyzes the reversible cyclization of carbamoyl aspartate to dihydroorotate.</text>
</comment>
<dbReference type="HAMAP" id="MF_00219">
    <property type="entry name" value="PyrC_classII"/>
    <property type="match status" value="1"/>
</dbReference>
<feature type="binding site" description="via carbamate group" evidence="9">
    <location>
        <position position="102"/>
    </location>
    <ligand>
        <name>Zn(2+)</name>
        <dbReference type="ChEBI" id="CHEBI:29105"/>
        <label>1</label>
    </ligand>
</feature>
<gene>
    <name evidence="9 12" type="primary">pyrC</name>
    <name evidence="12" type="ORF">PRHACTZTBTEA_549</name>
</gene>
<evidence type="ECO:0000256" key="5">
    <source>
        <dbReference type="ARBA" id="ARBA00022723"/>
    </source>
</evidence>